<gene>
    <name evidence="1" type="ORF">CR513_40062</name>
</gene>
<proteinExistence type="predicted"/>
<name>A0A371FMN9_MUCPR</name>
<dbReference type="Proteomes" id="UP000257109">
    <property type="component" value="Unassembled WGS sequence"/>
</dbReference>
<accession>A0A371FMN9</accession>
<evidence type="ECO:0000313" key="2">
    <source>
        <dbReference type="Proteomes" id="UP000257109"/>
    </source>
</evidence>
<sequence length="79" mass="9239">MSSCNLIMTPLFKGQNYDYWKKRMISFFDASHIDMWGAIENGDHIHLHDDEYEYEKVHSSNFLKKCGTPLAYHILGKGL</sequence>
<evidence type="ECO:0000313" key="1">
    <source>
        <dbReference type="EMBL" id="RDX79512.1"/>
    </source>
</evidence>
<protein>
    <recommendedName>
        <fullName evidence="3">DUF4219 domain-containing protein</fullName>
    </recommendedName>
</protein>
<dbReference type="AlphaFoldDB" id="A0A371FMN9"/>
<comment type="caution">
    <text evidence="1">The sequence shown here is derived from an EMBL/GenBank/DDBJ whole genome shotgun (WGS) entry which is preliminary data.</text>
</comment>
<dbReference type="OrthoDB" id="1418274at2759"/>
<keyword evidence="2" id="KW-1185">Reference proteome</keyword>
<dbReference type="EMBL" id="QJKJ01008521">
    <property type="protein sequence ID" value="RDX79512.1"/>
    <property type="molecule type" value="Genomic_DNA"/>
</dbReference>
<reference evidence="1" key="1">
    <citation type="submission" date="2018-05" db="EMBL/GenBank/DDBJ databases">
        <title>Draft genome of Mucuna pruriens seed.</title>
        <authorList>
            <person name="Nnadi N.E."/>
            <person name="Vos R."/>
            <person name="Hasami M.H."/>
            <person name="Devisetty U.K."/>
            <person name="Aguiy J.C."/>
        </authorList>
    </citation>
    <scope>NUCLEOTIDE SEQUENCE [LARGE SCALE GENOMIC DNA]</scope>
    <source>
        <strain evidence="1">JCA_2017</strain>
    </source>
</reference>
<organism evidence="1 2">
    <name type="scientific">Mucuna pruriens</name>
    <name type="common">Velvet bean</name>
    <name type="synonym">Dolichos pruriens</name>
    <dbReference type="NCBI Taxonomy" id="157652"/>
    <lineage>
        <taxon>Eukaryota</taxon>
        <taxon>Viridiplantae</taxon>
        <taxon>Streptophyta</taxon>
        <taxon>Embryophyta</taxon>
        <taxon>Tracheophyta</taxon>
        <taxon>Spermatophyta</taxon>
        <taxon>Magnoliopsida</taxon>
        <taxon>eudicotyledons</taxon>
        <taxon>Gunneridae</taxon>
        <taxon>Pentapetalae</taxon>
        <taxon>rosids</taxon>
        <taxon>fabids</taxon>
        <taxon>Fabales</taxon>
        <taxon>Fabaceae</taxon>
        <taxon>Papilionoideae</taxon>
        <taxon>50 kb inversion clade</taxon>
        <taxon>NPAAA clade</taxon>
        <taxon>indigoferoid/millettioid clade</taxon>
        <taxon>Phaseoleae</taxon>
        <taxon>Mucuna</taxon>
    </lineage>
</organism>
<feature type="non-terminal residue" evidence="1">
    <location>
        <position position="1"/>
    </location>
</feature>
<evidence type="ECO:0008006" key="3">
    <source>
        <dbReference type="Google" id="ProtNLM"/>
    </source>
</evidence>